<evidence type="ECO:0000313" key="4">
    <source>
        <dbReference type="Proteomes" id="UP000265520"/>
    </source>
</evidence>
<dbReference type="Proteomes" id="UP000265520">
    <property type="component" value="Unassembled WGS sequence"/>
</dbReference>
<feature type="domain" description="GYF" evidence="2">
    <location>
        <begin position="99"/>
        <end position="150"/>
    </location>
</feature>
<feature type="region of interest" description="Disordered" evidence="1">
    <location>
        <begin position="196"/>
        <end position="226"/>
    </location>
</feature>
<accession>A0A392N3J2</accession>
<organism evidence="3 4">
    <name type="scientific">Trifolium medium</name>
    <dbReference type="NCBI Taxonomy" id="97028"/>
    <lineage>
        <taxon>Eukaryota</taxon>
        <taxon>Viridiplantae</taxon>
        <taxon>Streptophyta</taxon>
        <taxon>Embryophyta</taxon>
        <taxon>Tracheophyta</taxon>
        <taxon>Spermatophyta</taxon>
        <taxon>Magnoliopsida</taxon>
        <taxon>eudicotyledons</taxon>
        <taxon>Gunneridae</taxon>
        <taxon>Pentapetalae</taxon>
        <taxon>rosids</taxon>
        <taxon>fabids</taxon>
        <taxon>Fabales</taxon>
        <taxon>Fabaceae</taxon>
        <taxon>Papilionoideae</taxon>
        <taxon>50 kb inversion clade</taxon>
        <taxon>NPAAA clade</taxon>
        <taxon>Hologalegina</taxon>
        <taxon>IRL clade</taxon>
        <taxon>Trifolieae</taxon>
        <taxon>Trifolium</taxon>
    </lineage>
</organism>
<dbReference type="PANTHER" id="PTHR46992">
    <property type="entry name" value="GYF DOMAIN-CONTAINING PROTEIN"/>
    <property type="match status" value="1"/>
</dbReference>
<sequence>MGMHWKDESSGIREGIIPRNMIAESEAFAYHQGQLSAFEEHANQDAIKSMASEISKILPDDSRSLFDFSSLRQSPGINQHDLKINEKIYPSESVTAPEELSLCYLDPQGMIQGPFLGIDIILWFEQGFFGIDLPVRLSDAPEGSPFQELGDIMPQLKVNTGLGSDSNMVIQSEPSDAIGRNLKIDVNTFDYNGSSFGDDQPWSSSRPDATSSVGIPSQTPNQSYHPEINFSDEQCFNNIVAHDEGITLSKLAGSSNDNPLMRPLDANASYSHH</sequence>
<reference evidence="3 4" key="1">
    <citation type="journal article" date="2018" name="Front. Plant Sci.">
        <title>Red Clover (Trifolium pratense) and Zigzag Clover (T. medium) - A Picture of Genomic Similarities and Differences.</title>
        <authorList>
            <person name="Dluhosova J."/>
            <person name="Istvanek J."/>
            <person name="Nedelnik J."/>
            <person name="Repkova J."/>
        </authorList>
    </citation>
    <scope>NUCLEOTIDE SEQUENCE [LARGE SCALE GENOMIC DNA]</scope>
    <source>
        <strain evidence="4">cv. 10/8</strain>
        <tissue evidence="3">Leaf</tissue>
    </source>
</reference>
<evidence type="ECO:0000256" key="1">
    <source>
        <dbReference type="SAM" id="MobiDB-lite"/>
    </source>
</evidence>
<dbReference type="AlphaFoldDB" id="A0A392N3J2"/>
<dbReference type="PANTHER" id="PTHR46992:SF1">
    <property type="entry name" value="GYF DOMAIN-CONTAINING PROTEIN"/>
    <property type="match status" value="1"/>
</dbReference>
<protein>
    <submittedName>
        <fullName evidence="3">GYF domain protein</fullName>
    </submittedName>
</protein>
<evidence type="ECO:0000313" key="3">
    <source>
        <dbReference type="EMBL" id="MCH93538.1"/>
    </source>
</evidence>
<dbReference type="InterPro" id="IPR035445">
    <property type="entry name" value="GYF-like_dom_sf"/>
</dbReference>
<evidence type="ECO:0000259" key="2">
    <source>
        <dbReference type="PROSITE" id="PS50829"/>
    </source>
</evidence>
<proteinExistence type="predicted"/>
<feature type="non-terminal residue" evidence="3">
    <location>
        <position position="273"/>
    </location>
</feature>
<comment type="caution">
    <text evidence="3">The sequence shown here is derived from an EMBL/GenBank/DDBJ whole genome shotgun (WGS) entry which is preliminary data.</text>
</comment>
<dbReference type="SMART" id="SM00444">
    <property type="entry name" value="GYF"/>
    <property type="match status" value="1"/>
</dbReference>
<name>A0A392N3J2_9FABA</name>
<keyword evidence="4" id="KW-1185">Reference proteome</keyword>
<feature type="region of interest" description="Disordered" evidence="1">
    <location>
        <begin position="251"/>
        <end position="273"/>
    </location>
</feature>
<dbReference type="Pfam" id="PF02213">
    <property type="entry name" value="GYF"/>
    <property type="match status" value="1"/>
</dbReference>
<dbReference type="InterPro" id="IPR003169">
    <property type="entry name" value="GYF"/>
</dbReference>
<dbReference type="Gene3D" id="3.30.1490.40">
    <property type="match status" value="1"/>
</dbReference>
<dbReference type="SUPFAM" id="SSF55277">
    <property type="entry name" value="GYF domain"/>
    <property type="match status" value="1"/>
</dbReference>
<feature type="compositionally biased region" description="Polar residues" evidence="1">
    <location>
        <begin position="196"/>
        <end position="224"/>
    </location>
</feature>
<dbReference type="EMBL" id="LXQA010025185">
    <property type="protein sequence ID" value="MCH93538.1"/>
    <property type="molecule type" value="Genomic_DNA"/>
</dbReference>
<dbReference type="PROSITE" id="PS50829">
    <property type="entry name" value="GYF"/>
    <property type="match status" value="1"/>
</dbReference>